<dbReference type="Pfam" id="PF05016">
    <property type="entry name" value="ParE_toxin"/>
    <property type="match status" value="1"/>
</dbReference>
<dbReference type="SUPFAM" id="SSF143011">
    <property type="entry name" value="RelE-like"/>
    <property type="match status" value="1"/>
</dbReference>
<evidence type="ECO:0000313" key="3">
    <source>
        <dbReference type="Proteomes" id="UP000176576"/>
    </source>
</evidence>
<reference evidence="2 3" key="1">
    <citation type="journal article" date="2016" name="Nat. Commun.">
        <title>Thousands of microbial genomes shed light on interconnected biogeochemical processes in an aquifer system.</title>
        <authorList>
            <person name="Anantharaman K."/>
            <person name="Brown C.T."/>
            <person name="Hug L.A."/>
            <person name="Sharon I."/>
            <person name="Castelle C.J."/>
            <person name="Probst A.J."/>
            <person name="Thomas B.C."/>
            <person name="Singh A."/>
            <person name="Wilkins M.J."/>
            <person name="Karaoz U."/>
            <person name="Brodie E.L."/>
            <person name="Williams K.H."/>
            <person name="Hubbard S.S."/>
            <person name="Banfield J.F."/>
        </authorList>
    </citation>
    <scope>NUCLEOTIDE SEQUENCE [LARGE SCALE GENOMIC DNA]</scope>
</reference>
<organism evidence="2 3">
    <name type="scientific">Candidatus Ryanbacteria bacterium RIFCSPHIGHO2_02_FULL_45_13b</name>
    <dbReference type="NCBI Taxonomy" id="1802117"/>
    <lineage>
        <taxon>Bacteria</taxon>
        <taxon>Candidatus Ryaniibacteriota</taxon>
    </lineage>
</organism>
<evidence type="ECO:0000313" key="2">
    <source>
        <dbReference type="EMBL" id="OGZ46630.1"/>
    </source>
</evidence>
<dbReference type="Proteomes" id="UP000176576">
    <property type="component" value="Unassembled WGS sequence"/>
</dbReference>
<evidence type="ECO:0000256" key="1">
    <source>
        <dbReference type="ARBA" id="ARBA00022649"/>
    </source>
</evidence>
<accession>A0A1G2G9D9</accession>
<dbReference type="Gene3D" id="3.30.2310.20">
    <property type="entry name" value="RelE-like"/>
    <property type="match status" value="1"/>
</dbReference>
<dbReference type="EMBL" id="MHNN01000007">
    <property type="protein sequence ID" value="OGZ46630.1"/>
    <property type="molecule type" value="Genomic_DNA"/>
</dbReference>
<proteinExistence type="predicted"/>
<dbReference type="InterPro" id="IPR007712">
    <property type="entry name" value="RelE/ParE_toxin"/>
</dbReference>
<gene>
    <name evidence="2" type="ORF">A3J54_01175</name>
</gene>
<sequence length="90" mass="10902">MTLWHIEFSEEAENDVESLDKAIRKRVFNTLERLETHFDDMVPMPLGGLWKGFFKLRVGDWRIIHKVRTIENVLMIHYIDRGDKIYKRKK</sequence>
<name>A0A1G2G9D9_9BACT</name>
<dbReference type="AlphaFoldDB" id="A0A1G2G9D9"/>
<dbReference type="STRING" id="1802117.A3J54_01175"/>
<comment type="caution">
    <text evidence="2">The sequence shown here is derived from an EMBL/GenBank/DDBJ whole genome shotgun (WGS) entry which is preliminary data.</text>
</comment>
<dbReference type="InterPro" id="IPR035093">
    <property type="entry name" value="RelE/ParE_toxin_dom_sf"/>
</dbReference>
<evidence type="ECO:0008006" key="4">
    <source>
        <dbReference type="Google" id="ProtNLM"/>
    </source>
</evidence>
<keyword evidence="1" id="KW-1277">Toxin-antitoxin system</keyword>
<protein>
    <recommendedName>
        <fullName evidence="4">Addiction module toxin RelE</fullName>
    </recommendedName>
</protein>